<reference evidence="1 2" key="1">
    <citation type="journal article" date="2016" name="Nat. Commun.">
        <title>Thousands of microbial genomes shed light on interconnected biogeochemical processes in an aquifer system.</title>
        <authorList>
            <person name="Anantharaman K."/>
            <person name="Brown C.T."/>
            <person name="Hug L.A."/>
            <person name="Sharon I."/>
            <person name="Castelle C.J."/>
            <person name="Probst A.J."/>
            <person name="Thomas B.C."/>
            <person name="Singh A."/>
            <person name="Wilkins M.J."/>
            <person name="Karaoz U."/>
            <person name="Brodie E.L."/>
            <person name="Williams K.H."/>
            <person name="Hubbard S.S."/>
            <person name="Banfield J.F."/>
        </authorList>
    </citation>
    <scope>NUCLEOTIDE SEQUENCE [LARGE SCALE GENOMIC DNA]</scope>
</reference>
<sequence>MPFLKEQRSFFEAILMNRVHVVPKGDIPEGTRLAAEDIVREGVTVQISHGAQISLAWNEASRRGVLPAEVKDRQDIVIDAVTELHVLHSKNPDKDLAEVVTSRSFGNLVDRFTHPDEGARKLRSDPEFRANAIKIYMGVIKPILDS</sequence>
<gene>
    <name evidence="1" type="ORF">A2685_00215</name>
</gene>
<protein>
    <submittedName>
        <fullName evidence="1">Uncharacterized protein</fullName>
    </submittedName>
</protein>
<dbReference type="Proteomes" id="UP000178446">
    <property type="component" value="Unassembled WGS sequence"/>
</dbReference>
<dbReference type="AlphaFoldDB" id="A0A1F7XUA4"/>
<accession>A0A1F7XUA4</accession>
<organism evidence="1 2">
    <name type="scientific">Candidatus Woesebacteria bacterium RIFCSPHIGHO2_01_FULL_37_10</name>
    <dbReference type="NCBI Taxonomy" id="1802489"/>
    <lineage>
        <taxon>Bacteria</taxon>
        <taxon>Candidatus Woeseibacteriota</taxon>
    </lineage>
</organism>
<comment type="caution">
    <text evidence="1">The sequence shown here is derived from an EMBL/GenBank/DDBJ whole genome shotgun (WGS) entry which is preliminary data.</text>
</comment>
<name>A0A1F7XUA4_9BACT</name>
<evidence type="ECO:0000313" key="1">
    <source>
        <dbReference type="EMBL" id="OGM18616.1"/>
    </source>
</evidence>
<proteinExistence type="predicted"/>
<evidence type="ECO:0000313" key="2">
    <source>
        <dbReference type="Proteomes" id="UP000178446"/>
    </source>
</evidence>
<dbReference type="EMBL" id="MGGB01000044">
    <property type="protein sequence ID" value="OGM18616.1"/>
    <property type="molecule type" value="Genomic_DNA"/>
</dbReference>